<dbReference type="AlphaFoldDB" id="J3NLG9"/>
<dbReference type="VEuPathDB" id="FungiDB:GGTG_02118"/>
<dbReference type="InterPro" id="IPR036770">
    <property type="entry name" value="Ankyrin_rpt-contain_sf"/>
</dbReference>
<accession>J3NLG9</accession>
<dbReference type="InterPro" id="IPR036047">
    <property type="entry name" value="F-box-like_dom_sf"/>
</dbReference>
<evidence type="ECO:0000313" key="2">
    <source>
        <dbReference type="EMBL" id="EJT82144.1"/>
    </source>
</evidence>
<dbReference type="GeneID" id="20342576"/>
<dbReference type="OrthoDB" id="4508560at2759"/>
<dbReference type="RefSeq" id="XP_009218153.1">
    <property type="nucleotide sequence ID" value="XM_009219889.1"/>
</dbReference>
<evidence type="ECO:0000313" key="3">
    <source>
        <dbReference type="EnsemblFungi" id="EJT82144"/>
    </source>
</evidence>
<dbReference type="Proteomes" id="UP000006039">
    <property type="component" value="Unassembled WGS sequence"/>
</dbReference>
<evidence type="ECO:0000256" key="1">
    <source>
        <dbReference type="PROSITE-ProRule" id="PRU00023"/>
    </source>
</evidence>
<dbReference type="Gene3D" id="1.25.40.20">
    <property type="entry name" value="Ankyrin repeat-containing domain"/>
    <property type="match status" value="1"/>
</dbReference>
<dbReference type="SUPFAM" id="SSF81383">
    <property type="entry name" value="F-box domain"/>
    <property type="match status" value="1"/>
</dbReference>
<reference evidence="2" key="2">
    <citation type="submission" date="2010-07" db="EMBL/GenBank/DDBJ databases">
        <authorList>
            <consortium name="The Broad Institute Genome Sequencing Platform"/>
            <consortium name="Broad Institute Genome Sequencing Center for Infectious Disease"/>
            <person name="Ma L.-J."/>
            <person name="Dead R."/>
            <person name="Young S."/>
            <person name="Zeng Q."/>
            <person name="Koehrsen M."/>
            <person name="Alvarado L."/>
            <person name="Berlin A."/>
            <person name="Chapman S.B."/>
            <person name="Chen Z."/>
            <person name="Freedman E."/>
            <person name="Gellesch M."/>
            <person name="Goldberg J."/>
            <person name="Griggs A."/>
            <person name="Gujja S."/>
            <person name="Heilman E.R."/>
            <person name="Heiman D."/>
            <person name="Hepburn T."/>
            <person name="Howarth C."/>
            <person name="Jen D."/>
            <person name="Larson L."/>
            <person name="Mehta T."/>
            <person name="Neiman D."/>
            <person name="Pearson M."/>
            <person name="Roberts A."/>
            <person name="Saif S."/>
            <person name="Shea T."/>
            <person name="Shenoy N."/>
            <person name="Sisk P."/>
            <person name="Stolte C."/>
            <person name="Sykes S."/>
            <person name="Walk T."/>
            <person name="White J."/>
            <person name="Yandava C."/>
            <person name="Haas B."/>
            <person name="Nusbaum C."/>
            <person name="Birren B."/>
        </authorList>
    </citation>
    <scope>NUCLEOTIDE SEQUENCE</scope>
    <source>
        <strain evidence="2">R3-111a-1</strain>
    </source>
</reference>
<dbReference type="InterPro" id="IPR002110">
    <property type="entry name" value="Ankyrin_rpt"/>
</dbReference>
<dbReference type="EnsemblFungi" id="EJT82144">
    <property type="protein sequence ID" value="EJT82144"/>
    <property type="gene ID" value="GGTG_02118"/>
</dbReference>
<proteinExistence type="predicted"/>
<keyword evidence="1" id="KW-0040">ANK repeat</keyword>
<dbReference type="SUPFAM" id="SSF48403">
    <property type="entry name" value="Ankyrin repeat"/>
    <property type="match status" value="1"/>
</dbReference>
<evidence type="ECO:0000313" key="4">
    <source>
        <dbReference type="Proteomes" id="UP000006039"/>
    </source>
</evidence>
<reference evidence="3" key="4">
    <citation type="journal article" date="2015" name="G3 (Bethesda)">
        <title>Genome sequences of three phytopathogenic species of the Magnaporthaceae family of fungi.</title>
        <authorList>
            <person name="Okagaki L.H."/>
            <person name="Nunes C.C."/>
            <person name="Sailsbery J."/>
            <person name="Clay B."/>
            <person name="Brown D."/>
            <person name="John T."/>
            <person name="Oh Y."/>
            <person name="Young N."/>
            <person name="Fitzgerald M."/>
            <person name="Haas B.J."/>
            <person name="Zeng Q."/>
            <person name="Young S."/>
            <person name="Adiconis X."/>
            <person name="Fan L."/>
            <person name="Levin J.Z."/>
            <person name="Mitchell T.K."/>
            <person name="Okubara P.A."/>
            <person name="Farman M.L."/>
            <person name="Kohn L.M."/>
            <person name="Birren B."/>
            <person name="Ma L.-J."/>
            <person name="Dean R.A."/>
        </authorList>
    </citation>
    <scope>NUCLEOTIDE SEQUENCE</scope>
    <source>
        <strain evidence="3">R3-111a-1</strain>
    </source>
</reference>
<protein>
    <submittedName>
        <fullName evidence="2 3">Uncharacterized protein</fullName>
    </submittedName>
</protein>
<organism evidence="2">
    <name type="scientific">Gaeumannomyces tritici (strain R3-111a-1)</name>
    <name type="common">Wheat and barley take-all root rot fungus</name>
    <name type="synonym">Gaeumannomyces graminis var. tritici</name>
    <dbReference type="NCBI Taxonomy" id="644352"/>
    <lineage>
        <taxon>Eukaryota</taxon>
        <taxon>Fungi</taxon>
        <taxon>Dikarya</taxon>
        <taxon>Ascomycota</taxon>
        <taxon>Pezizomycotina</taxon>
        <taxon>Sordariomycetes</taxon>
        <taxon>Sordariomycetidae</taxon>
        <taxon>Magnaporthales</taxon>
        <taxon>Magnaporthaceae</taxon>
        <taxon>Gaeumannomyces</taxon>
    </lineage>
</organism>
<reference evidence="2" key="3">
    <citation type="submission" date="2010-09" db="EMBL/GenBank/DDBJ databases">
        <title>Annotation of Gaeumannomyces graminis var. tritici R3-111a-1.</title>
        <authorList>
            <consortium name="The Broad Institute Genome Sequencing Platform"/>
            <person name="Ma L.-J."/>
            <person name="Dead R."/>
            <person name="Young S.K."/>
            <person name="Zeng Q."/>
            <person name="Gargeya S."/>
            <person name="Fitzgerald M."/>
            <person name="Haas B."/>
            <person name="Abouelleil A."/>
            <person name="Alvarado L."/>
            <person name="Arachchi H.M."/>
            <person name="Berlin A."/>
            <person name="Brown A."/>
            <person name="Chapman S.B."/>
            <person name="Chen Z."/>
            <person name="Dunbar C."/>
            <person name="Freedman E."/>
            <person name="Gearin G."/>
            <person name="Gellesch M."/>
            <person name="Goldberg J."/>
            <person name="Griggs A."/>
            <person name="Gujja S."/>
            <person name="Heiman D."/>
            <person name="Howarth C."/>
            <person name="Larson L."/>
            <person name="Lui A."/>
            <person name="MacDonald P.J.P."/>
            <person name="Mehta T."/>
            <person name="Montmayeur A."/>
            <person name="Murphy C."/>
            <person name="Neiman D."/>
            <person name="Pearson M."/>
            <person name="Priest M."/>
            <person name="Roberts A."/>
            <person name="Saif S."/>
            <person name="Shea T."/>
            <person name="Shenoy N."/>
            <person name="Sisk P."/>
            <person name="Stolte C."/>
            <person name="Sykes S."/>
            <person name="Yandava C."/>
            <person name="Wortman J."/>
            <person name="Nusbaum C."/>
            <person name="Birren B."/>
        </authorList>
    </citation>
    <scope>NUCLEOTIDE SEQUENCE</scope>
    <source>
        <strain evidence="2">R3-111a-1</strain>
    </source>
</reference>
<sequence>MASFRTSWSPVSRLERLPPELMDMVLYETALDLADISRLSRTNRALHWLLLQRLLATEKLRNQAMWWALTQNLDGLVHKAVLHGAPASTHFRYARWTALGARVEGTGQENLTLDLAAMHKSAGAFHRLIEVGTRVDCLGADGRRLARHIVCPTSTEFLRIFLDNPGPRAADGLEMVADTPPLVSQLQQYQLDEMLYRVVDMQNYREDRYGTCTWTASSCLDFAKRLLSAGARPNPNWIFLEEPSSQEDHDRQHRGIFLPTLSVAIMTRSASLVRLLLDSGASVDALDRKFFAIREDYKQLYGGQHDPYLRLDRLYRPRLAYHGPMFAVAYALARGLYRDDGASVRATEFQQLVDIANMCLARGAKLAVRLPVQVEWVMRYYTPLMIYLSAVRDWTPCRDTQPGSDAIQRLRYLLELDANPAVIEEDIATERLPWIGIHRSGENILSMMPSPRDIPMELEISPAQILLGSWSCQSSAIPPLILPLKLLLGPKGWQTDGIRPFDLLASYRYGSLIRRPSDADISAWNSILTDVIQDMSPSDLNRFLADYIILKATCDDSGGDEASVTPYSSGDSPGYDADDGLVRPTIRRLVAAGADVNHLVGGEGGATPLKCICFWILSINCRPGVVWDSDSPNVFGLMWPRVRLLHFLINECGADPATDCQGWTLPNFLVRVLEGEDTDSE</sequence>
<gene>
    <name evidence="3" type="primary">20342576</name>
    <name evidence="2" type="ORF">GGTG_02118</name>
</gene>
<reference evidence="4" key="1">
    <citation type="submission" date="2010-07" db="EMBL/GenBank/DDBJ databases">
        <title>The genome sequence of Gaeumannomyces graminis var. tritici strain R3-111a-1.</title>
        <authorList>
            <consortium name="The Broad Institute Genome Sequencing Platform"/>
            <person name="Ma L.-J."/>
            <person name="Dead R."/>
            <person name="Young S."/>
            <person name="Zeng Q."/>
            <person name="Koehrsen M."/>
            <person name="Alvarado L."/>
            <person name="Berlin A."/>
            <person name="Chapman S.B."/>
            <person name="Chen Z."/>
            <person name="Freedman E."/>
            <person name="Gellesch M."/>
            <person name="Goldberg J."/>
            <person name="Griggs A."/>
            <person name="Gujja S."/>
            <person name="Heilman E.R."/>
            <person name="Heiman D."/>
            <person name="Hepburn T."/>
            <person name="Howarth C."/>
            <person name="Jen D."/>
            <person name="Larson L."/>
            <person name="Mehta T."/>
            <person name="Neiman D."/>
            <person name="Pearson M."/>
            <person name="Roberts A."/>
            <person name="Saif S."/>
            <person name="Shea T."/>
            <person name="Shenoy N."/>
            <person name="Sisk P."/>
            <person name="Stolte C."/>
            <person name="Sykes S."/>
            <person name="Walk T."/>
            <person name="White J."/>
            <person name="Yandava C."/>
            <person name="Haas B."/>
            <person name="Nusbaum C."/>
            <person name="Birren B."/>
        </authorList>
    </citation>
    <scope>NUCLEOTIDE SEQUENCE [LARGE SCALE GENOMIC DNA]</scope>
    <source>
        <strain evidence="4">R3-111a-1</strain>
    </source>
</reference>
<name>J3NLG9_GAET3</name>
<reference evidence="3" key="5">
    <citation type="submission" date="2018-04" db="UniProtKB">
        <authorList>
            <consortium name="EnsemblFungi"/>
        </authorList>
    </citation>
    <scope>IDENTIFICATION</scope>
    <source>
        <strain evidence="3">R3-111a-1</strain>
    </source>
</reference>
<feature type="repeat" description="ANK" evidence="1">
    <location>
        <begin position="261"/>
        <end position="288"/>
    </location>
</feature>
<dbReference type="PROSITE" id="PS50088">
    <property type="entry name" value="ANK_REPEAT"/>
    <property type="match status" value="1"/>
</dbReference>
<keyword evidence="4" id="KW-1185">Reference proteome</keyword>
<dbReference type="eggNOG" id="ENOG502T6AI">
    <property type="taxonomic scope" value="Eukaryota"/>
</dbReference>
<dbReference type="STRING" id="644352.J3NLG9"/>
<dbReference type="EMBL" id="GL385395">
    <property type="protein sequence ID" value="EJT82144.1"/>
    <property type="molecule type" value="Genomic_DNA"/>
</dbReference>
<dbReference type="HOGENOM" id="CLU_396409_0_0_1"/>